<dbReference type="InterPro" id="IPR032710">
    <property type="entry name" value="NTF2-like_dom_sf"/>
</dbReference>
<reference evidence="5 6" key="1">
    <citation type="submission" date="2018-03" db="EMBL/GenBank/DDBJ databases">
        <title>Characteristics and genome of n-alkane degrading marine bacteria Gordonia iterans isolated from crude oil contaminated in Tae-an, South Korea.</title>
        <authorList>
            <person name="Lee S.-S."/>
            <person name="Kim H."/>
        </authorList>
    </citation>
    <scope>NUCLEOTIDE SEQUENCE [LARGE SCALE GENOMIC DNA]</scope>
    <source>
        <strain evidence="5 6">Co17</strain>
    </source>
</reference>
<dbReference type="RefSeq" id="WP_105943337.1">
    <property type="nucleotide sequence ID" value="NZ_CP027433.1"/>
</dbReference>
<proteinExistence type="predicted"/>
<keyword evidence="6" id="KW-1185">Reference proteome</keyword>
<dbReference type="KEGG" id="git:C6V83_16595"/>
<comment type="subcellular location">
    <subcellularLocation>
        <location evidence="1">Membrane</location>
    </subcellularLocation>
</comment>
<dbReference type="AlphaFoldDB" id="A0A2S0KIY9"/>
<evidence type="ECO:0000313" key="6">
    <source>
        <dbReference type="Proteomes" id="UP000239814"/>
    </source>
</evidence>
<dbReference type="OrthoDB" id="4377118at2"/>
<evidence type="ECO:0000256" key="4">
    <source>
        <dbReference type="SAM" id="Phobius"/>
    </source>
</evidence>
<keyword evidence="4" id="KW-0812">Transmembrane</keyword>
<keyword evidence="2 4" id="KW-0472">Membrane</keyword>
<protein>
    <recommendedName>
        <fullName evidence="7">Mce-associated membrane protein</fullName>
    </recommendedName>
</protein>
<dbReference type="EMBL" id="CP027433">
    <property type="protein sequence ID" value="AVM01633.1"/>
    <property type="molecule type" value="Genomic_DNA"/>
</dbReference>
<evidence type="ECO:0008006" key="7">
    <source>
        <dbReference type="Google" id="ProtNLM"/>
    </source>
</evidence>
<feature type="region of interest" description="Disordered" evidence="3">
    <location>
        <begin position="1"/>
        <end position="36"/>
    </location>
</feature>
<evidence type="ECO:0000313" key="5">
    <source>
        <dbReference type="EMBL" id="AVM01633.1"/>
    </source>
</evidence>
<keyword evidence="4" id="KW-1133">Transmembrane helix</keyword>
<dbReference type="PANTHER" id="PTHR37042:SF4">
    <property type="entry name" value="OUTER MEMBRANE PROTEIN RV1973"/>
    <property type="match status" value="1"/>
</dbReference>
<sequence>MSEKNTSDDASTTPASAIPGYRPGKAGGIGEQTQKPIVETVLDLSGGASSGSAASGAEARGEVIEAETTVIETESGTITETTLDLSGGTKKRDAAAATERIRKARGSSAPTARVRERAVDADALKSTSSTDAAVDGPDGLHPVRTGKQTVSLAVTLWLIAAIIGGLAAFFAWHPGVPGRGDNLAFVDQSQSNEVMAQYSAKACAPFTYDFDKITDDMKRARTTLTGSAREEYDKTAETNRKLVVQTKAVGTCHVDYVALSALEGDRATVLAILIIKVTSGEELLDHVAPRMQATMEKVDGQWLISEVVDVR</sequence>
<evidence type="ECO:0000256" key="3">
    <source>
        <dbReference type="SAM" id="MobiDB-lite"/>
    </source>
</evidence>
<name>A0A2S0KIY9_9ACTN</name>
<dbReference type="PANTHER" id="PTHR37042">
    <property type="entry name" value="OUTER MEMBRANE PROTEIN RV1973"/>
    <property type="match status" value="1"/>
</dbReference>
<evidence type="ECO:0000256" key="1">
    <source>
        <dbReference type="ARBA" id="ARBA00004370"/>
    </source>
</evidence>
<organism evidence="5 6">
    <name type="scientific">Gordonia iterans</name>
    <dbReference type="NCBI Taxonomy" id="1004901"/>
    <lineage>
        <taxon>Bacteria</taxon>
        <taxon>Bacillati</taxon>
        <taxon>Actinomycetota</taxon>
        <taxon>Actinomycetes</taxon>
        <taxon>Mycobacteriales</taxon>
        <taxon>Gordoniaceae</taxon>
        <taxon>Gordonia</taxon>
    </lineage>
</organism>
<gene>
    <name evidence="5" type="ORF">C6V83_16595</name>
</gene>
<feature type="transmembrane region" description="Helical" evidence="4">
    <location>
        <begin position="150"/>
        <end position="172"/>
    </location>
</feature>
<feature type="region of interest" description="Disordered" evidence="3">
    <location>
        <begin position="120"/>
        <end position="140"/>
    </location>
</feature>
<dbReference type="Proteomes" id="UP000239814">
    <property type="component" value="Chromosome"/>
</dbReference>
<accession>A0A2S0KIY9</accession>
<dbReference type="SUPFAM" id="SSF54427">
    <property type="entry name" value="NTF2-like"/>
    <property type="match status" value="1"/>
</dbReference>
<dbReference type="GO" id="GO:0016020">
    <property type="term" value="C:membrane"/>
    <property type="evidence" value="ECO:0007669"/>
    <property type="project" value="UniProtKB-SubCell"/>
</dbReference>
<evidence type="ECO:0000256" key="2">
    <source>
        <dbReference type="ARBA" id="ARBA00023136"/>
    </source>
</evidence>